<organism evidence="10 11">
    <name type="scientific">Adhaeribacter swui</name>
    <dbReference type="NCBI Taxonomy" id="2086471"/>
    <lineage>
        <taxon>Bacteria</taxon>
        <taxon>Pseudomonadati</taxon>
        <taxon>Bacteroidota</taxon>
        <taxon>Cytophagia</taxon>
        <taxon>Cytophagales</taxon>
        <taxon>Hymenobacteraceae</taxon>
        <taxon>Adhaeribacter</taxon>
    </lineage>
</organism>
<protein>
    <recommendedName>
        <fullName evidence="2">mannose-1-phosphate guanylyltransferase</fullName>
        <ecNumber evidence="2">2.7.7.13</ecNumber>
    </recommendedName>
</protein>
<dbReference type="EMBL" id="CP055156">
    <property type="protein sequence ID" value="QNF35928.1"/>
    <property type="molecule type" value="Genomic_DNA"/>
</dbReference>
<dbReference type="PANTHER" id="PTHR46390:SF1">
    <property type="entry name" value="MANNOSE-1-PHOSPHATE GUANYLYLTRANSFERASE"/>
    <property type="match status" value="1"/>
</dbReference>
<feature type="domain" description="Nucleotidyl transferase" evidence="8">
    <location>
        <begin position="6"/>
        <end position="286"/>
    </location>
</feature>
<keyword evidence="11" id="KW-1185">Reference proteome</keyword>
<accession>A0A7G7GFJ4</accession>
<evidence type="ECO:0000256" key="2">
    <source>
        <dbReference type="ARBA" id="ARBA00012387"/>
    </source>
</evidence>
<evidence type="ECO:0000313" key="11">
    <source>
        <dbReference type="Proteomes" id="UP000515237"/>
    </source>
</evidence>
<evidence type="ECO:0000259" key="8">
    <source>
        <dbReference type="Pfam" id="PF00483"/>
    </source>
</evidence>
<evidence type="ECO:0000259" key="9">
    <source>
        <dbReference type="Pfam" id="PF22640"/>
    </source>
</evidence>
<dbReference type="Proteomes" id="UP000515237">
    <property type="component" value="Chromosome"/>
</dbReference>
<dbReference type="InterPro" id="IPR049577">
    <property type="entry name" value="GMPP_N"/>
</dbReference>
<dbReference type="PANTHER" id="PTHR46390">
    <property type="entry name" value="MANNOSE-1-PHOSPHATE GUANYLYLTRANSFERASE"/>
    <property type="match status" value="1"/>
</dbReference>
<evidence type="ECO:0000256" key="5">
    <source>
        <dbReference type="ARBA" id="ARBA00022741"/>
    </source>
</evidence>
<sequence>MQQTYAVIMAGGIGTRFWPFSRVNYPKQFHDVLGVGESMLQTTVSRFEHICAKENIFIVTNADYYDLVKQQLPFLKESQILCEPIGRNTAPAIAYAAYKINQLNPKANMVVAPADHVILKQAAFEEKIKKALAAANESDILITLGITPSRPDTNYGYIQYLEGDQELKKVKTFTEKPNLEIAQVFLESGDFVWNAGIFIWNVQSILKAFKEFLPEIAEIFDEGIPVLHTDQEAAFINRAYSHCRNISIDYGIMEKAENVYMLPSDLGWSDLGTWNSLYAIGNKDAQGNVVDGEVMLYETTNCIVKTPHDRLVVVDGLHDFIIAEYDNVLMICPKEDEQRVKDFLADAKSKKGPNFI</sequence>
<dbReference type="CDD" id="cd02509">
    <property type="entry name" value="GDP-M1P_Guanylyltransferase"/>
    <property type="match status" value="1"/>
</dbReference>
<evidence type="ECO:0000256" key="6">
    <source>
        <dbReference type="ARBA" id="ARBA00023134"/>
    </source>
</evidence>
<dbReference type="SUPFAM" id="SSF159283">
    <property type="entry name" value="Guanosine diphospho-D-mannose pyrophosphorylase/mannose-6-phosphate isomerase linker domain"/>
    <property type="match status" value="1"/>
</dbReference>
<keyword evidence="5" id="KW-0547">Nucleotide-binding</keyword>
<dbReference type="InterPro" id="IPR005835">
    <property type="entry name" value="NTP_transferase_dom"/>
</dbReference>
<dbReference type="RefSeq" id="WP_185274632.1">
    <property type="nucleotide sequence ID" value="NZ_CP055156.1"/>
</dbReference>
<dbReference type="FunFam" id="3.90.550.10:FF:000046">
    <property type="entry name" value="Mannose-1-phosphate guanylyltransferase (GDP)"/>
    <property type="match status" value="1"/>
</dbReference>
<dbReference type="GO" id="GO:0009298">
    <property type="term" value="P:GDP-mannose biosynthetic process"/>
    <property type="evidence" value="ECO:0007669"/>
    <property type="project" value="TreeGrafter"/>
</dbReference>
<dbReference type="GO" id="GO:0005525">
    <property type="term" value="F:GTP binding"/>
    <property type="evidence" value="ECO:0007669"/>
    <property type="project" value="UniProtKB-KW"/>
</dbReference>
<dbReference type="EC" id="2.7.7.13" evidence="2"/>
<keyword evidence="3 10" id="KW-0808">Transferase</keyword>
<reference evidence="10 11" key="1">
    <citation type="journal article" date="2018" name="Int. J. Syst. Evol. Microbiol.">
        <title>Adhaeribacter swui sp. nov., isolated from wet mud.</title>
        <authorList>
            <person name="Kim D.U."/>
            <person name="Kim K.W."/>
            <person name="Kang M.S."/>
            <person name="Kim J.Y."/>
            <person name="Jang J.H."/>
            <person name="Kim M.K."/>
        </authorList>
    </citation>
    <scope>NUCLEOTIDE SEQUENCE [LARGE SCALE GENOMIC DNA]</scope>
    <source>
        <strain evidence="10 11">KCTC 52873</strain>
    </source>
</reference>
<proteinExistence type="inferred from homology"/>
<name>A0A7G7GFJ4_9BACT</name>
<comment type="catalytic activity">
    <reaction evidence="7">
        <text>alpha-D-mannose 1-phosphate + GTP + H(+) = GDP-alpha-D-mannose + diphosphate</text>
        <dbReference type="Rhea" id="RHEA:15229"/>
        <dbReference type="ChEBI" id="CHEBI:15378"/>
        <dbReference type="ChEBI" id="CHEBI:33019"/>
        <dbReference type="ChEBI" id="CHEBI:37565"/>
        <dbReference type="ChEBI" id="CHEBI:57527"/>
        <dbReference type="ChEBI" id="CHEBI:58409"/>
        <dbReference type="EC" id="2.7.7.13"/>
    </reaction>
</comment>
<dbReference type="Gene3D" id="3.90.550.10">
    <property type="entry name" value="Spore Coat Polysaccharide Biosynthesis Protein SpsA, Chain A"/>
    <property type="match status" value="1"/>
</dbReference>
<dbReference type="GO" id="GO:0004475">
    <property type="term" value="F:mannose-1-phosphate guanylyltransferase (GTP) activity"/>
    <property type="evidence" value="ECO:0007669"/>
    <property type="project" value="UniProtKB-EC"/>
</dbReference>
<keyword evidence="6" id="KW-0342">GTP-binding</keyword>
<evidence type="ECO:0000256" key="7">
    <source>
        <dbReference type="ARBA" id="ARBA00047343"/>
    </source>
</evidence>
<dbReference type="Pfam" id="PF00483">
    <property type="entry name" value="NTP_transferase"/>
    <property type="match status" value="1"/>
</dbReference>
<dbReference type="InterPro" id="IPR029044">
    <property type="entry name" value="Nucleotide-diphossugar_trans"/>
</dbReference>
<dbReference type="AlphaFoldDB" id="A0A7G7GFJ4"/>
<evidence type="ECO:0000256" key="4">
    <source>
        <dbReference type="ARBA" id="ARBA00022695"/>
    </source>
</evidence>
<dbReference type="Pfam" id="PF22640">
    <property type="entry name" value="ManC_GMP_beta-helix"/>
    <property type="match status" value="1"/>
</dbReference>
<evidence type="ECO:0000313" key="10">
    <source>
        <dbReference type="EMBL" id="QNF35928.1"/>
    </source>
</evidence>
<dbReference type="InterPro" id="IPR054566">
    <property type="entry name" value="ManC/GMP-like_b-helix"/>
</dbReference>
<dbReference type="InterPro" id="IPR051161">
    <property type="entry name" value="Mannose-6P_isomerase_type2"/>
</dbReference>
<dbReference type="KEGG" id="aswu:HUW51_22160"/>
<gene>
    <name evidence="10" type="ORF">HUW51_22160</name>
</gene>
<keyword evidence="4 10" id="KW-0548">Nucleotidyltransferase</keyword>
<dbReference type="SUPFAM" id="SSF53448">
    <property type="entry name" value="Nucleotide-diphospho-sugar transferases"/>
    <property type="match status" value="1"/>
</dbReference>
<feature type="domain" description="MannoseP isomerase/GMP-like beta-helix" evidence="9">
    <location>
        <begin position="292"/>
        <end position="343"/>
    </location>
</feature>
<comment type="similarity">
    <text evidence="1">Belongs to the mannose-6-phosphate isomerase type 2 family.</text>
</comment>
<evidence type="ECO:0000256" key="1">
    <source>
        <dbReference type="ARBA" id="ARBA00006115"/>
    </source>
</evidence>
<evidence type="ECO:0000256" key="3">
    <source>
        <dbReference type="ARBA" id="ARBA00022679"/>
    </source>
</evidence>